<dbReference type="Proteomes" id="UP001203761">
    <property type="component" value="Unassembled WGS sequence"/>
</dbReference>
<accession>A0ABT0R030</accession>
<feature type="transmembrane region" description="Helical" evidence="2">
    <location>
        <begin position="179"/>
        <end position="201"/>
    </location>
</feature>
<protein>
    <submittedName>
        <fullName evidence="3">ABC transporter permease subunit</fullName>
    </submittedName>
</protein>
<feature type="transmembrane region" description="Helical" evidence="2">
    <location>
        <begin position="126"/>
        <end position="159"/>
    </location>
</feature>
<feature type="transmembrane region" description="Helical" evidence="2">
    <location>
        <begin position="208"/>
        <end position="230"/>
    </location>
</feature>
<evidence type="ECO:0000256" key="2">
    <source>
        <dbReference type="SAM" id="Phobius"/>
    </source>
</evidence>
<gene>
    <name evidence="3" type="ORF">Bequi_02780</name>
</gene>
<dbReference type="RefSeq" id="WP_249736425.1">
    <property type="nucleotide sequence ID" value="NZ_JAKNCJ010000001.1"/>
</dbReference>
<proteinExistence type="predicted"/>
<keyword evidence="2" id="KW-0812">Transmembrane</keyword>
<comment type="caution">
    <text evidence="3">The sequence shown here is derived from an EMBL/GenBank/DDBJ whole genome shotgun (WGS) entry which is preliminary data.</text>
</comment>
<evidence type="ECO:0000256" key="1">
    <source>
        <dbReference type="SAM" id="MobiDB-lite"/>
    </source>
</evidence>
<feature type="compositionally biased region" description="Low complexity" evidence="1">
    <location>
        <begin position="1"/>
        <end position="19"/>
    </location>
</feature>
<sequence>MSTALARPAAPHSASLPSAGPRPSAVRPTRSLRPLLDLRQCVDTRAMRAVLLVTAAIMLAVIALSSVLQVTLLPDPIADFSLTLTLLSLPLSVLLAVITAMAVAGEWSSGAMQSTLLQRPRRGGVLVSKVLAALVLSAAIIAAAALLTAGATALTAAVARIAPSWEGGAQTLLASSAHLLAGALFGIACAILLQSTALACVVAISVPFMVPLIASIAAAVGVESLVSAVAWVDLPQAARDLAAGRAEPSALGAVLLLLVVPSAIGAWRWSRRELG</sequence>
<dbReference type="EMBL" id="JAKNCJ010000001">
    <property type="protein sequence ID" value="MCL6422320.1"/>
    <property type="molecule type" value="Genomic_DNA"/>
</dbReference>
<evidence type="ECO:0000313" key="3">
    <source>
        <dbReference type="EMBL" id="MCL6422320.1"/>
    </source>
</evidence>
<evidence type="ECO:0000313" key="4">
    <source>
        <dbReference type="Proteomes" id="UP001203761"/>
    </source>
</evidence>
<feature type="transmembrane region" description="Helical" evidence="2">
    <location>
        <begin position="49"/>
        <end position="68"/>
    </location>
</feature>
<feature type="region of interest" description="Disordered" evidence="1">
    <location>
        <begin position="1"/>
        <end position="28"/>
    </location>
</feature>
<keyword evidence="2" id="KW-1133">Transmembrane helix</keyword>
<feature type="transmembrane region" description="Helical" evidence="2">
    <location>
        <begin position="80"/>
        <end position="105"/>
    </location>
</feature>
<keyword evidence="2" id="KW-0472">Membrane</keyword>
<feature type="transmembrane region" description="Helical" evidence="2">
    <location>
        <begin position="250"/>
        <end position="269"/>
    </location>
</feature>
<reference evidence="3" key="1">
    <citation type="submission" date="2022-02" db="EMBL/GenBank/DDBJ databases">
        <authorList>
            <person name="Lee M."/>
            <person name="Kim S.-J."/>
            <person name="Jung M.-Y."/>
        </authorList>
    </citation>
    <scope>NUCLEOTIDE SEQUENCE</scope>
    <source>
        <strain evidence="3">JHP9</strain>
    </source>
</reference>
<organism evidence="3 4">
    <name type="scientific">Brachybacterium equifaecis</name>
    <dbReference type="NCBI Taxonomy" id="2910770"/>
    <lineage>
        <taxon>Bacteria</taxon>
        <taxon>Bacillati</taxon>
        <taxon>Actinomycetota</taxon>
        <taxon>Actinomycetes</taxon>
        <taxon>Micrococcales</taxon>
        <taxon>Dermabacteraceae</taxon>
        <taxon>Brachybacterium</taxon>
    </lineage>
</organism>
<name>A0ABT0R030_9MICO</name>
<keyword evidence="4" id="KW-1185">Reference proteome</keyword>